<dbReference type="Gene3D" id="3.30.450.20">
    <property type="entry name" value="PAS domain"/>
    <property type="match status" value="1"/>
</dbReference>
<evidence type="ECO:0000313" key="2">
    <source>
        <dbReference type="EMBL" id="EMO54304.1"/>
    </source>
</evidence>
<dbReference type="Gene3D" id="3.20.20.450">
    <property type="entry name" value="EAL domain"/>
    <property type="match status" value="1"/>
</dbReference>
<dbReference type="STRING" id="28182.GCA_001568325_02757"/>
<dbReference type="SUPFAM" id="SSF141868">
    <property type="entry name" value="EAL domain-like"/>
    <property type="match status" value="1"/>
</dbReference>
<gene>
    <name evidence="2" type="ORF">LEP1GSC172_1159</name>
</gene>
<dbReference type="PANTHER" id="PTHR33121:SF82">
    <property type="entry name" value="SIGNAL TRANSDUCTION PROTEIN CONTAINING A EAL DOMAIN"/>
    <property type="match status" value="1"/>
</dbReference>
<evidence type="ECO:0000313" key="3">
    <source>
        <dbReference type="Proteomes" id="UP000012112"/>
    </source>
</evidence>
<dbReference type="InterPro" id="IPR035919">
    <property type="entry name" value="EAL_sf"/>
</dbReference>
<dbReference type="SUPFAM" id="SSF103190">
    <property type="entry name" value="Sensory domain-like"/>
    <property type="match status" value="1"/>
</dbReference>
<dbReference type="GO" id="GO:0071111">
    <property type="term" value="F:cyclic-guanylate-specific phosphodiesterase activity"/>
    <property type="evidence" value="ECO:0007669"/>
    <property type="project" value="InterPro"/>
</dbReference>
<dbReference type="InterPro" id="IPR001633">
    <property type="entry name" value="EAL_dom"/>
</dbReference>
<proteinExistence type="predicted"/>
<feature type="domain" description="EAL" evidence="1">
    <location>
        <begin position="19"/>
        <end position="289"/>
    </location>
</feature>
<dbReference type="CDD" id="cd01948">
    <property type="entry name" value="EAL"/>
    <property type="match status" value="1"/>
</dbReference>
<dbReference type="PANTHER" id="PTHR33121">
    <property type="entry name" value="CYCLIC DI-GMP PHOSPHODIESTERASE PDEF"/>
    <property type="match status" value="1"/>
</dbReference>
<dbReference type="Pfam" id="PF10388">
    <property type="entry name" value="YkuI_C"/>
    <property type="match status" value="1"/>
</dbReference>
<name>M6VMJ5_9LEPT</name>
<dbReference type="SMART" id="SM00052">
    <property type="entry name" value="EAL"/>
    <property type="match status" value="1"/>
</dbReference>
<dbReference type="EMBL" id="AKWD02000028">
    <property type="protein sequence ID" value="EMO54304.1"/>
    <property type="molecule type" value="Genomic_DNA"/>
</dbReference>
<reference evidence="2 3" key="1">
    <citation type="submission" date="2013-01" db="EMBL/GenBank/DDBJ databases">
        <authorList>
            <person name="Harkins D.M."/>
            <person name="Durkin A.S."/>
            <person name="Brinkac L.M."/>
            <person name="Haft D.H."/>
            <person name="Selengut J.D."/>
            <person name="Sanka R."/>
            <person name="DePew J."/>
            <person name="Purushe J."/>
            <person name="Matthias M.A."/>
            <person name="Vinetz J.M."/>
            <person name="Sutton G.G."/>
            <person name="Nierman W.C."/>
            <person name="Fouts D.E."/>
        </authorList>
    </citation>
    <scope>NUCLEOTIDE SEQUENCE [LARGE SCALE GENOMIC DNA]</scope>
    <source>
        <strain evidence="2 3">HAI1536</strain>
    </source>
</reference>
<dbReference type="Pfam" id="PF00563">
    <property type="entry name" value="EAL"/>
    <property type="match status" value="1"/>
</dbReference>
<protein>
    <submittedName>
        <fullName evidence="2">EAL-domain associated signaling protein domain protein</fullName>
    </submittedName>
</protein>
<comment type="caution">
    <text evidence="2">The sequence shown here is derived from an EMBL/GenBank/DDBJ whole genome shotgun (WGS) entry which is preliminary data.</text>
</comment>
<dbReference type="AlphaFoldDB" id="M6VMJ5"/>
<accession>M6VMJ5</accession>
<dbReference type="InterPro" id="IPR018842">
    <property type="entry name" value="YkuI_C"/>
</dbReference>
<sequence>MEFPCRIETFQKPVNLMIGISPKTKLEWDLWFQSGEVVPFFQPILSVERDSIFGYETLGRFRDQSGKIHSLGPFFLNALSGVEDLQERKEIYFLKRDIDRSIRKKALFHLLKNQNRFPEAKLFVNISPAYMRDHIEEEEIDPYTIRLVKEFGLDPSKIVIEIVEEHFDGSIESLRPLISRYKEEGFLVAIDDLGSRSSNLDRIGIFHPDILKVDLQMLRHSVVSRNFQEILFTISRLSESLGCSLLFEGIENDTELFQSLTYSARFLQGFYFAEALPNMVGQEELKLRFSAVHECFLNHKRNQLVKRIQLEKELEEKLDLSGIIVNTEEELCSIQIQSPNLLRDFVFRIYVTNLIGSQVSPNYMKIENTSIDIDPSFVGRNWSWRPYFLEQLYKSMKDSRAGWIISNPYYDISYGTLLVTYSKKISEQNVLFVDAQVLEY</sequence>
<evidence type="ECO:0000259" key="1">
    <source>
        <dbReference type="PROSITE" id="PS50883"/>
    </source>
</evidence>
<dbReference type="PROSITE" id="PS50883">
    <property type="entry name" value="EAL"/>
    <property type="match status" value="1"/>
</dbReference>
<dbReference type="InterPro" id="IPR029151">
    <property type="entry name" value="Sensor-like_sf"/>
</dbReference>
<organism evidence="2 3">
    <name type="scientific">Leptospira noguchii</name>
    <dbReference type="NCBI Taxonomy" id="28182"/>
    <lineage>
        <taxon>Bacteria</taxon>
        <taxon>Pseudomonadati</taxon>
        <taxon>Spirochaetota</taxon>
        <taxon>Spirochaetia</taxon>
        <taxon>Leptospirales</taxon>
        <taxon>Leptospiraceae</taxon>
        <taxon>Leptospira</taxon>
    </lineage>
</organism>
<dbReference type="InterPro" id="IPR050706">
    <property type="entry name" value="Cyclic-di-GMP_PDE-like"/>
</dbReference>
<dbReference type="Proteomes" id="UP000012112">
    <property type="component" value="Unassembled WGS sequence"/>
</dbReference>